<protein>
    <submittedName>
        <fullName evidence="1">Uncharacterized protein</fullName>
    </submittedName>
</protein>
<gene>
    <name evidence="1" type="ORF">PECUL_23A033920</name>
</gene>
<keyword evidence="2" id="KW-1185">Reference proteome</keyword>
<dbReference type="Proteomes" id="UP001295444">
    <property type="component" value="Chromosome 03"/>
</dbReference>
<proteinExistence type="predicted"/>
<organism evidence="1 2">
    <name type="scientific">Pelobates cultripes</name>
    <name type="common">Western spadefoot toad</name>
    <dbReference type="NCBI Taxonomy" id="61616"/>
    <lineage>
        <taxon>Eukaryota</taxon>
        <taxon>Metazoa</taxon>
        <taxon>Chordata</taxon>
        <taxon>Craniata</taxon>
        <taxon>Vertebrata</taxon>
        <taxon>Euteleostomi</taxon>
        <taxon>Amphibia</taxon>
        <taxon>Batrachia</taxon>
        <taxon>Anura</taxon>
        <taxon>Pelobatoidea</taxon>
        <taxon>Pelobatidae</taxon>
        <taxon>Pelobates</taxon>
    </lineage>
</organism>
<evidence type="ECO:0000313" key="1">
    <source>
        <dbReference type="EMBL" id="CAH2273905.1"/>
    </source>
</evidence>
<sequence>MAASPTHSLTSEAGGPSLWTTMVTKEDLRVLSENLHAAIRREVTTLKADITEHSNRIQAVETTSQALTAQVEAANLAITRQGNMLLAMRHQTEDLDNRGRRSNIRVQGLPEPDGEEEVEATLQALLRKYWGQRRRHPWNLIEHIGLIEHER</sequence>
<evidence type="ECO:0000313" key="2">
    <source>
        <dbReference type="Proteomes" id="UP001295444"/>
    </source>
</evidence>
<dbReference type="EMBL" id="OW240914">
    <property type="protein sequence ID" value="CAH2273905.1"/>
    <property type="molecule type" value="Genomic_DNA"/>
</dbReference>
<reference evidence="1" key="1">
    <citation type="submission" date="2022-03" db="EMBL/GenBank/DDBJ databases">
        <authorList>
            <person name="Alioto T."/>
            <person name="Alioto T."/>
            <person name="Gomez Garrido J."/>
        </authorList>
    </citation>
    <scope>NUCLEOTIDE SEQUENCE</scope>
</reference>
<name>A0AAD1RMI1_PELCU</name>
<dbReference type="AlphaFoldDB" id="A0AAD1RMI1"/>
<accession>A0AAD1RMI1</accession>